<protein>
    <submittedName>
        <fullName evidence="6">Membrane protein required for colicin V production</fullName>
    </submittedName>
</protein>
<comment type="subcellular location">
    <subcellularLocation>
        <location evidence="1">Membrane</location>
        <topology evidence="1">Multi-pass membrane protein</topology>
    </subcellularLocation>
</comment>
<dbReference type="InterPro" id="IPR052719">
    <property type="entry name" value="CvpA-like"/>
</dbReference>
<keyword evidence="2 5" id="KW-0812">Transmembrane</keyword>
<evidence type="ECO:0000256" key="5">
    <source>
        <dbReference type="SAM" id="Phobius"/>
    </source>
</evidence>
<sequence>MTGVDLALLGLVLFSALIGLARGLIRESFSLGAWVIALLFAWTQHRAFAAVLADWVAQPALALALAFALLLVVVLLPGAVLGAILGRLTERVGLALPDRLLGLVFGTLRGVLIVAFAVFLAALTPLPESAWWQDSSLIGGLEGIAQRILERLPASLGARFG</sequence>
<dbReference type="EMBL" id="SMDC01000014">
    <property type="protein sequence ID" value="TCW33379.1"/>
    <property type="molecule type" value="Genomic_DNA"/>
</dbReference>
<name>A0A4R4A585_MARGR</name>
<reference evidence="6 7" key="1">
    <citation type="submission" date="2019-03" db="EMBL/GenBank/DDBJ databases">
        <title>Genomic Encyclopedia of Type Strains, Phase IV (KMG-IV): sequencing the most valuable type-strain genomes for metagenomic binning, comparative biology and taxonomic classification.</title>
        <authorList>
            <person name="Goeker M."/>
        </authorList>
    </citation>
    <scope>NUCLEOTIDE SEQUENCE [LARGE SCALE GENOMIC DNA]</scope>
    <source>
        <strain evidence="6 7">DSM 203</strain>
    </source>
</reference>
<keyword evidence="3 5" id="KW-1133">Transmembrane helix</keyword>
<feature type="transmembrane region" description="Helical" evidence="5">
    <location>
        <begin position="31"/>
        <end position="53"/>
    </location>
</feature>
<dbReference type="GO" id="GO:0009403">
    <property type="term" value="P:toxin biosynthetic process"/>
    <property type="evidence" value="ECO:0007669"/>
    <property type="project" value="InterPro"/>
</dbReference>
<dbReference type="Proteomes" id="UP000295247">
    <property type="component" value="Unassembled WGS sequence"/>
</dbReference>
<dbReference type="GO" id="GO:0016020">
    <property type="term" value="C:membrane"/>
    <property type="evidence" value="ECO:0007669"/>
    <property type="project" value="UniProtKB-SubCell"/>
</dbReference>
<dbReference type="InterPro" id="IPR003825">
    <property type="entry name" value="Colicin-V_CvpA"/>
</dbReference>
<dbReference type="PANTHER" id="PTHR36926:SF1">
    <property type="entry name" value="COLICIN V PRODUCTION PROTEIN"/>
    <property type="match status" value="1"/>
</dbReference>
<feature type="transmembrane region" description="Helical" evidence="5">
    <location>
        <begin position="100"/>
        <end position="123"/>
    </location>
</feature>
<comment type="caution">
    <text evidence="6">The sequence shown here is derived from an EMBL/GenBank/DDBJ whole genome shotgun (WGS) entry which is preliminary data.</text>
</comment>
<dbReference type="AlphaFoldDB" id="A0A4R4A585"/>
<proteinExistence type="predicted"/>
<dbReference type="PANTHER" id="PTHR36926">
    <property type="entry name" value="COLICIN V PRODUCTION PROTEIN"/>
    <property type="match status" value="1"/>
</dbReference>
<dbReference type="RefSeq" id="WP_123141536.1">
    <property type="nucleotide sequence ID" value="NZ_NRRH01000041.1"/>
</dbReference>
<accession>A0A4R4A585</accession>
<keyword evidence="4 5" id="KW-0472">Membrane</keyword>
<evidence type="ECO:0000313" key="7">
    <source>
        <dbReference type="Proteomes" id="UP000295247"/>
    </source>
</evidence>
<evidence type="ECO:0000256" key="4">
    <source>
        <dbReference type="ARBA" id="ARBA00023136"/>
    </source>
</evidence>
<evidence type="ECO:0000256" key="1">
    <source>
        <dbReference type="ARBA" id="ARBA00004141"/>
    </source>
</evidence>
<feature type="transmembrane region" description="Helical" evidence="5">
    <location>
        <begin position="60"/>
        <end position="88"/>
    </location>
</feature>
<evidence type="ECO:0000256" key="2">
    <source>
        <dbReference type="ARBA" id="ARBA00022692"/>
    </source>
</evidence>
<dbReference type="Pfam" id="PF02674">
    <property type="entry name" value="Colicin_V"/>
    <property type="match status" value="1"/>
</dbReference>
<gene>
    <name evidence="6" type="ORF">EDC29_11426</name>
</gene>
<evidence type="ECO:0000256" key="3">
    <source>
        <dbReference type="ARBA" id="ARBA00022989"/>
    </source>
</evidence>
<organism evidence="6 7">
    <name type="scientific">Marichromatium gracile</name>
    <name type="common">Chromatium gracile</name>
    <dbReference type="NCBI Taxonomy" id="1048"/>
    <lineage>
        <taxon>Bacteria</taxon>
        <taxon>Pseudomonadati</taxon>
        <taxon>Pseudomonadota</taxon>
        <taxon>Gammaproteobacteria</taxon>
        <taxon>Chromatiales</taxon>
        <taxon>Chromatiaceae</taxon>
        <taxon>Marichromatium</taxon>
    </lineage>
</organism>
<evidence type="ECO:0000313" key="6">
    <source>
        <dbReference type="EMBL" id="TCW33379.1"/>
    </source>
</evidence>